<feature type="signal peptide" evidence="1">
    <location>
        <begin position="1"/>
        <end position="19"/>
    </location>
</feature>
<evidence type="ECO:0000256" key="1">
    <source>
        <dbReference type="SAM" id="SignalP"/>
    </source>
</evidence>
<evidence type="ECO:0008006" key="4">
    <source>
        <dbReference type="Google" id="ProtNLM"/>
    </source>
</evidence>
<keyword evidence="3" id="KW-1185">Reference proteome</keyword>
<organism evidence="2 3">
    <name type="scientific">Longimicrobium terrae</name>
    <dbReference type="NCBI Taxonomy" id="1639882"/>
    <lineage>
        <taxon>Bacteria</taxon>
        <taxon>Pseudomonadati</taxon>
        <taxon>Gemmatimonadota</taxon>
        <taxon>Longimicrobiia</taxon>
        <taxon>Longimicrobiales</taxon>
        <taxon>Longimicrobiaceae</taxon>
        <taxon>Longimicrobium</taxon>
    </lineage>
</organism>
<sequence length="191" mass="20478">MRYLTFAALACLSGCTAMRSTVSVPPDEIRSVVRLHTARGVRDLELTRNTFDRPRFVRMGSDAGLAALPGIYEQLGIPSAQVLNADEQLFGRRYMRARHELGGVRLSRYLNCGSTFVGGPDNYEIVLTVMTVMKPTGGGTAVRTWVDATGRDGAGSGTQPIQCSSTGLLEREIVHRLGGSGTGLASTASRD</sequence>
<keyword evidence="1" id="KW-0732">Signal</keyword>
<reference evidence="2 3" key="1">
    <citation type="submission" date="2020-08" db="EMBL/GenBank/DDBJ databases">
        <title>Genomic Encyclopedia of Type Strains, Phase IV (KMG-IV): sequencing the most valuable type-strain genomes for metagenomic binning, comparative biology and taxonomic classification.</title>
        <authorList>
            <person name="Goeker M."/>
        </authorList>
    </citation>
    <scope>NUCLEOTIDE SEQUENCE [LARGE SCALE GENOMIC DNA]</scope>
    <source>
        <strain evidence="2 3">DSM 29007</strain>
    </source>
</reference>
<proteinExistence type="predicted"/>
<name>A0A841H416_9BACT</name>
<evidence type="ECO:0000313" key="3">
    <source>
        <dbReference type="Proteomes" id="UP000582837"/>
    </source>
</evidence>
<dbReference type="Proteomes" id="UP000582837">
    <property type="component" value="Unassembled WGS sequence"/>
</dbReference>
<dbReference type="EMBL" id="JACHIA010000017">
    <property type="protein sequence ID" value="MBB6072692.1"/>
    <property type="molecule type" value="Genomic_DNA"/>
</dbReference>
<evidence type="ECO:0000313" key="2">
    <source>
        <dbReference type="EMBL" id="MBB6072692.1"/>
    </source>
</evidence>
<dbReference type="RefSeq" id="WP_170038836.1">
    <property type="nucleotide sequence ID" value="NZ_JABDTL010000002.1"/>
</dbReference>
<accession>A0A841H416</accession>
<dbReference type="AlphaFoldDB" id="A0A841H416"/>
<gene>
    <name evidence="2" type="ORF">HNQ61_004355</name>
</gene>
<comment type="caution">
    <text evidence="2">The sequence shown here is derived from an EMBL/GenBank/DDBJ whole genome shotgun (WGS) entry which is preliminary data.</text>
</comment>
<feature type="chain" id="PRO_5033049451" description="DUF4136 domain-containing protein" evidence="1">
    <location>
        <begin position="20"/>
        <end position="191"/>
    </location>
</feature>
<protein>
    <recommendedName>
        <fullName evidence="4">DUF4136 domain-containing protein</fullName>
    </recommendedName>
</protein>